<keyword evidence="1" id="KW-1133">Transmembrane helix</keyword>
<protein>
    <recommendedName>
        <fullName evidence="2">DUF6542 domain-containing protein</fullName>
    </recommendedName>
</protein>
<organism evidence="3 4">
    <name type="scientific">Catenulispora acidiphila (strain DSM 44928 / JCM 14897 / NBRC 102108 / NRRL B-24433 / ID139908)</name>
    <dbReference type="NCBI Taxonomy" id="479433"/>
    <lineage>
        <taxon>Bacteria</taxon>
        <taxon>Bacillati</taxon>
        <taxon>Actinomycetota</taxon>
        <taxon>Actinomycetes</taxon>
        <taxon>Catenulisporales</taxon>
        <taxon>Catenulisporaceae</taxon>
        <taxon>Catenulispora</taxon>
    </lineage>
</organism>
<feature type="transmembrane region" description="Helical" evidence="1">
    <location>
        <begin position="20"/>
        <end position="39"/>
    </location>
</feature>
<evidence type="ECO:0000256" key="1">
    <source>
        <dbReference type="SAM" id="Phobius"/>
    </source>
</evidence>
<feature type="domain" description="DUF6542" evidence="2">
    <location>
        <begin position="2"/>
        <end position="111"/>
    </location>
</feature>
<gene>
    <name evidence="3" type="ordered locus">Caci_8271</name>
</gene>
<dbReference type="Proteomes" id="UP000000851">
    <property type="component" value="Chromosome"/>
</dbReference>
<dbReference type="Pfam" id="PF20177">
    <property type="entry name" value="DUF6542"/>
    <property type="match status" value="1"/>
</dbReference>
<evidence type="ECO:0000259" key="2">
    <source>
        <dbReference type="Pfam" id="PF20177"/>
    </source>
</evidence>
<dbReference type="KEGG" id="cai:Caci_8271"/>
<feature type="transmembrane region" description="Helical" evidence="1">
    <location>
        <begin position="91"/>
        <end position="109"/>
    </location>
</feature>
<proteinExistence type="predicted"/>
<dbReference type="AlphaFoldDB" id="C7QKJ5"/>
<keyword evidence="4" id="KW-1185">Reference proteome</keyword>
<accession>C7QKJ5</accession>
<evidence type="ECO:0000313" key="4">
    <source>
        <dbReference type="Proteomes" id="UP000000851"/>
    </source>
</evidence>
<keyword evidence="1" id="KW-0472">Membrane</keyword>
<dbReference type="HOGENOM" id="CLU_2092392_0_0_11"/>
<sequence>MVAGPTMTAAALDALVTGDAHWFFDLVFIAASFHAATLVRRRDLLAGVIVPPLAYCAGLLTAVQFGVMRAGHGPVGQLASLGALLAVKPRPLFLGTALAAALIAARWAGTRSAAKR</sequence>
<dbReference type="InParanoid" id="C7QKJ5"/>
<keyword evidence="1" id="KW-0812">Transmembrane</keyword>
<dbReference type="InterPro" id="IPR046672">
    <property type="entry name" value="DUF6542"/>
</dbReference>
<evidence type="ECO:0000313" key="3">
    <source>
        <dbReference type="EMBL" id="ACU77094.1"/>
    </source>
</evidence>
<reference evidence="3 4" key="1">
    <citation type="journal article" date="2009" name="Stand. Genomic Sci.">
        <title>Complete genome sequence of Catenulispora acidiphila type strain (ID 139908).</title>
        <authorList>
            <person name="Copeland A."/>
            <person name="Lapidus A."/>
            <person name="Glavina Del Rio T."/>
            <person name="Nolan M."/>
            <person name="Lucas S."/>
            <person name="Chen F."/>
            <person name="Tice H."/>
            <person name="Cheng J.F."/>
            <person name="Bruce D."/>
            <person name="Goodwin L."/>
            <person name="Pitluck S."/>
            <person name="Mikhailova N."/>
            <person name="Pati A."/>
            <person name="Ivanova N."/>
            <person name="Mavromatis K."/>
            <person name="Chen A."/>
            <person name="Palaniappan K."/>
            <person name="Chain P."/>
            <person name="Land M."/>
            <person name="Hauser L."/>
            <person name="Chang Y.J."/>
            <person name="Jeffries C.D."/>
            <person name="Chertkov O."/>
            <person name="Brettin T."/>
            <person name="Detter J.C."/>
            <person name="Han C."/>
            <person name="Ali Z."/>
            <person name="Tindall B.J."/>
            <person name="Goker M."/>
            <person name="Bristow J."/>
            <person name="Eisen J.A."/>
            <person name="Markowitz V."/>
            <person name="Hugenholtz P."/>
            <person name="Kyrpides N.C."/>
            <person name="Klenk H.P."/>
        </authorList>
    </citation>
    <scope>NUCLEOTIDE SEQUENCE [LARGE SCALE GENOMIC DNA]</scope>
    <source>
        <strain evidence="4">DSM 44928 / JCM 14897 / NBRC 102108 / NRRL B-24433 / ID139908</strain>
    </source>
</reference>
<name>C7QKJ5_CATAD</name>
<dbReference type="EMBL" id="CP001700">
    <property type="protein sequence ID" value="ACU77094.1"/>
    <property type="molecule type" value="Genomic_DNA"/>
</dbReference>
<feature type="transmembrane region" description="Helical" evidence="1">
    <location>
        <begin position="46"/>
        <end position="71"/>
    </location>
</feature>